<dbReference type="EMBL" id="LTDF01000035">
    <property type="protein sequence ID" value="KXT54892.1"/>
    <property type="molecule type" value="Genomic_DNA"/>
</dbReference>
<gene>
    <name evidence="3" type="ORF">HMPREF2531_00503</name>
</gene>
<protein>
    <recommendedName>
        <fullName evidence="2">SusE outer membrane protein domain-containing protein</fullName>
    </recommendedName>
</protein>
<organism evidence="3">
    <name type="scientific">Bacteroides intestinalis</name>
    <dbReference type="NCBI Taxonomy" id="329854"/>
    <lineage>
        <taxon>Bacteria</taxon>
        <taxon>Pseudomonadati</taxon>
        <taxon>Bacteroidota</taxon>
        <taxon>Bacteroidia</taxon>
        <taxon>Bacteroidales</taxon>
        <taxon>Bacteroidaceae</taxon>
        <taxon>Bacteroides</taxon>
    </lineage>
</organism>
<dbReference type="InterPro" id="IPR025970">
    <property type="entry name" value="SusE"/>
</dbReference>
<keyword evidence="1" id="KW-0732">Signal</keyword>
<dbReference type="AlphaFoldDB" id="A0A139LTW4"/>
<evidence type="ECO:0000256" key="1">
    <source>
        <dbReference type="SAM" id="SignalP"/>
    </source>
</evidence>
<proteinExistence type="predicted"/>
<feature type="domain" description="SusE outer membrane protein" evidence="2">
    <location>
        <begin position="149"/>
        <end position="241"/>
    </location>
</feature>
<dbReference type="CDD" id="cd12967">
    <property type="entry name" value="CBM_SusE-F_like_u1"/>
    <property type="match status" value="1"/>
</dbReference>
<name>A0A139LTW4_9BACE</name>
<evidence type="ECO:0000313" key="3">
    <source>
        <dbReference type="EMBL" id="KXT54892.1"/>
    </source>
</evidence>
<evidence type="ECO:0000313" key="4">
    <source>
        <dbReference type="Proteomes" id="UP000070319"/>
    </source>
</evidence>
<reference evidence="3 4" key="1">
    <citation type="submission" date="2016-02" db="EMBL/GenBank/DDBJ databases">
        <authorList>
            <person name="Wen L."/>
            <person name="He K."/>
            <person name="Yang H."/>
        </authorList>
    </citation>
    <scope>NUCLEOTIDE SEQUENCE [LARGE SCALE GENOMIC DNA]</scope>
    <source>
        <strain evidence="3 4">KLE1704</strain>
    </source>
</reference>
<comment type="caution">
    <text evidence="3">The sequence shown here is derived from an EMBL/GenBank/DDBJ whole genome shotgun (WGS) entry which is preliminary data.</text>
</comment>
<feature type="signal peptide" evidence="1">
    <location>
        <begin position="1"/>
        <end position="25"/>
    </location>
</feature>
<feature type="chain" id="PRO_5007487587" description="SusE outer membrane protein domain-containing protein" evidence="1">
    <location>
        <begin position="26"/>
        <end position="654"/>
    </location>
</feature>
<evidence type="ECO:0000259" key="2">
    <source>
        <dbReference type="Pfam" id="PF14292"/>
    </source>
</evidence>
<accession>A0A139LTW4</accession>
<dbReference type="PATRIC" id="fig|329854.7.peg.505"/>
<dbReference type="Gene3D" id="2.60.40.3620">
    <property type="match status" value="3"/>
</dbReference>
<dbReference type="Pfam" id="PF14292">
    <property type="entry name" value="SusE"/>
    <property type="match status" value="1"/>
</dbReference>
<dbReference type="Proteomes" id="UP000070319">
    <property type="component" value="Unassembled WGS sequence"/>
</dbReference>
<dbReference type="PROSITE" id="PS51257">
    <property type="entry name" value="PROKAR_LIPOPROTEIN"/>
    <property type="match status" value="1"/>
</dbReference>
<sequence>MIMIKYLKYMFVVAIVMIAATGCQEDWEDTFSKEPTAPELVNNGMILMTKNTMSESITWAWSAARFMQGEVSYALYTQYGTGAAVQVGTATKDLSLTMTKTDFHTLLEGISGIPENNSFDLAFYVVASDANGKYESAKQTMKVYAYGDAVSAVVAASVPELVLDINDPAGEVQLLSWEAARLTYNEAVTYAVSVSYDGGEAIEVAKDLTGTTCTKTVDEWNELIVATGAPEAKPAEVQFTVTAYSETYPDGVPSAPLAVTVTTYKATYPAYIQLTGTDKKLPQSTLTKGLFECFVNLASDTNFKLLDPDSAVELGSDDAEATTDDKGNKVINGTIGGNTAISLSAGTYRISASMKFNTLQIVKVESLGLIGSATVGGWDKETPLEYDGVANTYSVVTTLTKDGEYKPRANDNWGYAIDADGIFKDGGDNFKFEGETGEYKVVVDVNKHPFAVKVLSTAFPTEEFIYIPGNHQGWSPEAAQALRTSDFDGVYKGFSNLNGDFKFTKQRAWGSSGDEYNSNDFSTYEGGLAPSTDGSNINMPTAGFYYIVADVMNAKLTATATTWGIIGDATAGGWDSDQNMTWDSDKKCWTATLTLTDGTMKFRANGGWDINVGGKIDDLSFGGDNMTVQAGTYDIELYLERTASDAMYCTMTKK</sequence>